<protein>
    <recommendedName>
        <fullName evidence="3">Reverse transcriptase</fullName>
    </recommendedName>
</protein>
<dbReference type="AlphaFoldDB" id="A0AAV3RQV5"/>
<sequence length="185" mass="21428">MRKAIDEPEFVFHPKYKELEITNVCFADDMFIVCGANETTIVSYSLKMFGELSGLEPNLEKSILYVTGLEEDKALYLGKVKAWGNRHLSFAGRLLLISTIIFGKENYWCQFLYLPSAMIQKIDEIVRRFLWKCEAQGRFLPKVSWRKVTEPREVGGLRVNNLKEWNMACMAHTFGIFVIKRSRCG</sequence>
<dbReference type="PANTHER" id="PTHR33116:SF84">
    <property type="entry name" value="RNA-DIRECTED DNA POLYMERASE"/>
    <property type="match status" value="1"/>
</dbReference>
<gene>
    <name evidence="1" type="ORF">LIER_31090</name>
</gene>
<reference evidence="1 2" key="1">
    <citation type="submission" date="2024-01" db="EMBL/GenBank/DDBJ databases">
        <title>The complete chloroplast genome sequence of Lithospermum erythrorhizon: insights into the phylogenetic relationship among Boraginaceae species and the maternal lineages of purple gromwells.</title>
        <authorList>
            <person name="Okada T."/>
            <person name="Watanabe K."/>
        </authorList>
    </citation>
    <scope>NUCLEOTIDE SEQUENCE [LARGE SCALE GENOMIC DNA]</scope>
</reference>
<dbReference type="EMBL" id="BAABME010011416">
    <property type="protein sequence ID" value="GAA0183727.1"/>
    <property type="molecule type" value="Genomic_DNA"/>
</dbReference>
<keyword evidence="2" id="KW-1185">Reference proteome</keyword>
<evidence type="ECO:0000313" key="2">
    <source>
        <dbReference type="Proteomes" id="UP001454036"/>
    </source>
</evidence>
<accession>A0AAV3RQV5</accession>
<proteinExistence type="predicted"/>
<dbReference type="Proteomes" id="UP001454036">
    <property type="component" value="Unassembled WGS sequence"/>
</dbReference>
<name>A0AAV3RQV5_LITER</name>
<dbReference type="PANTHER" id="PTHR33116">
    <property type="entry name" value="REVERSE TRANSCRIPTASE ZINC-BINDING DOMAIN-CONTAINING PROTEIN-RELATED-RELATED"/>
    <property type="match status" value="1"/>
</dbReference>
<comment type="caution">
    <text evidence="1">The sequence shown here is derived from an EMBL/GenBank/DDBJ whole genome shotgun (WGS) entry which is preliminary data.</text>
</comment>
<organism evidence="1 2">
    <name type="scientific">Lithospermum erythrorhizon</name>
    <name type="common">Purple gromwell</name>
    <name type="synonym">Lithospermum officinale var. erythrorhizon</name>
    <dbReference type="NCBI Taxonomy" id="34254"/>
    <lineage>
        <taxon>Eukaryota</taxon>
        <taxon>Viridiplantae</taxon>
        <taxon>Streptophyta</taxon>
        <taxon>Embryophyta</taxon>
        <taxon>Tracheophyta</taxon>
        <taxon>Spermatophyta</taxon>
        <taxon>Magnoliopsida</taxon>
        <taxon>eudicotyledons</taxon>
        <taxon>Gunneridae</taxon>
        <taxon>Pentapetalae</taxon>
        <taxon>asterids</taxon>
        <taxon>lamiids</taxon>
        <taxon>Boraginales</taxon>
        <taxon>Boraginaceae</taxon>
        <taxon>Boraginoideae</taxon>
        <taxon>Lithospermeae</taxon>
        <taxon>Lithospermum</taxon>
    </lineage>
</organism>
<evidence type="ECO:0008006" key="3">
    <source>
        <dbReference type="Google" id="ProtNLM"/>
    </source>
</evidence>
<evidence type="ECO:0000313" key="1">
    <source>
        <dbReference type="EMBL" id="GAA0183727.1"/>
    </source>
</evidence>